<reference evidence="2 3" key="1">
    <citation type="submission" date="2006-03" db="EMBL/GenBank/DDBJ databases">
        <authorList>
            <person name="Giovannoni S.J."/>
            <person name="Cho J.-C."/>
            <person name="Ferriera S."/>
            <person name="Johnson J."/>
            <person name="Kravitz S."/>
            <person name="Halpern A."/>
            <person name="Remington K."/>
            <person name="Beeson K."/>
            <person name="Tran B."/>
            <person name="Rogers Y.-H."/>
            <person name="Friedman R."/>
            <person name="Venter J.C."/>
        </authorList>
    </citation>
    <scope>NUCLEOTIDE SEQUENCE [LARGE SCALE GENOMIC DNA]</scope>
    <source>
        <strain evidence="2 3">HTCC2207</strain>
    </source>
</reference>
<dbReference type="STRING" id="314287.GB2207_00625"/>
<accession>Q1YPQ0</accession>
<dbReference type="EMBL" id="AAPI01000009">
    <property type="protein sequence ID" value="EAS46121.1"/>
    <property type="molecule type" value="Genomic_DNA"/>
</dbReference>
<dbReference type="AlphaFoldDB" id="Q1YPQ0"/>
<dbReference type="Proteomes" id="UP000005555">
    <property type="component" value="Unassembled WGS sequence"/>
</dbReference>
<gene>
    <name evidence="2" type="ORF">GB2207_00625</name>
</gene>
<dbReference type="HOGENOM" id="CLU_617856_0_0_6"/>
<dbReference type="OrthoDB" id="5244108at2"/>
<organism evidence="2 3">
    <name type="scientific">gamma proteobacterium HTCC2207</name>
    <dbReference type="NCBI Taxonomy" id="314287"/>
    <lineage>
        <taxon>Bacteria</taxon>
        <taxon>Pseudomonadati</taxon>
        <taxon>Pseudomonadota</taxon>
        <taxon>Gammaproteobacteria</taxon>
        <taxon>Cellvibrionales</taxon>
        <taxon>Porticoccaceae</taxon>
        <taxon>SAR92 clade</taxon>
    </lineage>
</organism>
<dbReference type="SUPFAM" id="SSF52833">
    <property type="entry name" value="Thioredoxin-like"/>
    <property type="match status" value="2"/>
</dbReference>
<evidence type="ECO:0000259" key="1">
    <source>
        <dbReference type="Pfam" id="PF01323"/>
    </source>
</evidence>
<dbReference type="Pfam" id="PF01323">
    <property type="entry name" value="DSBA"/>
    <property type="match status" value="1"/>
</dbReference>
<dbReference type="InterPro" id="IPR051924">
    <property type="entry name" value="GST_Kappa/NadH"/>
</dbReference>
<dbReference type="GO" id="GO:0016491">
    <property type="term" value="F:oxidoreductase activity"/>
    <property type="evidence" value="ECO:0007669"/>
    <property type="project" value="InterPro"/>
</dbReference>
<feature type="domain" description="DSBA-like thioredoxin" evidence="1">
    <location>
        <begin position="252"/>
        <end position="440"/>
    </location>
</feature>
<sequence length="450" mass="51366">MINSVMPRLAQLVNSVWLRNLRRRRAEKRRLASNQPHTITVYLRLNDAHSYLLLQVLAQFAQRYPVSFDFRTVLNLQEDMYPAPALWQSNAFADGAHLAQCYNLRFPSQPPEASRETTLQLTAQLLHWELQPGYLEHALALFDAYWQGQGENLSRIVDSNISDHWECYSHHLQANEAQLKQQGHYLSGMLHYGGEWYWGINRLEHLELRLNEMGLQQDQSMAVLFDKNHRDFCGQTLKARRSDAGADSVNAIVIYWSMRSPYSYLALLRGRQLADHYQVPLEVKPVLPMVMRRMQVPATKSGYITADVKREAEKYGIPFGRIADPLGAGVERCYALFAYAQSNGLGLRFLQSCAEGVWAEGVSAASDSGLQLLVERAGLDWNQARPLLCDDSWRLWAQDNLAELYGHDLWGVPSFVYGSEAHVASKVFGQDRLDRIEQAIIEDLGQRTTQ</sequence>
<dbReference type="InterPro" id="IPR001853">
    <property type="entry name" value="DSBA-like_thioredoxin_dom"/>
</dbReference>
<evidence type="ECO:0000313" key="2">
    <source>
        <dbReference type="EMBL" id="EAS46121.1"/>
    </source>
</evidence>
<keyword evidence="3" id="KW-1185">Reference proteome</keyword>
<dbReference type="InterPro" id="IPR036249">
    <property type="entry name" value="Thioredoxin-like_sf"/>
</dbReference>
<dbReference type="eggNOG" id="COG3917">
    <property type="taxonomic scope" value="Bacteria"/>
</dbReference>
<dbReference type="Gene3D" id="3.40.30.10">
    <property type="entry name" value="Glutaredoxin"/>
    <property type="match status" value="1"/>
</dbReference>
<evidence type="ECO:0000313" key="3">
    <source>
        <dbReference type="Proteomes" id="UP000005555"/>
    </source>
</evidence>
<comment type="caution">
    <text evidence="2">The sequence shown here is derived from an EMBL/GenBank/DDBJ whole genome shotgun (WGS) entry which is preliminary data.</text>
</comment>
<proteinExistence type="predicted"/>
<dbReference type="PANTHER" id="PTHR42943:SF2">
    <property type="entry name" value="GLUTATHIONE S-TRANSFERASE KAPPA 1"/>
    <property type="match status" value="1"/>
</dbReference>
<name>Q1YPQ0_9GAMM</name>
<dbReference type="PANTHER" id="PTHR42943">
    <property type="entry name" value="GLUTATHIONE S-TRANSFERASE KAPPA"/>
    <property type="match status" value="1"/>
</dbReference>
<protein>
    <submittedName>
        <fullName evidence="2">DSBA-like thioredoxin domain protein</fullName>
    </submittedName>
</protein>